<dbReference type="RefSeq" id="WP_103066970.1">
    <property type="nucleotide sequence ID" value="NZ_AZRL01000012.1"/>
</dbReference>
<evidence type="ECO:0008006" key="3">
    <source>
        <dbReference type="Google" id="ProtNLM"/>
    </source>
</evidence>
<proteinExistence type="predicted"/>
<sequence>MKTVYQYQEQTLSIISRENLPDIGILGGIEIEHIIKKIKDNIKITTEVAGPGGRVATYLNDYFHLKPSIFDFLSCDEYIELILKIFQSKEIPIIWMDKPGGNTRKVRNIEEDKEYFDYRDANLKVEPEFITEYLYNIKNLFIVYKSWNKKIIDLTKVKRRIFVDIRDLYLDEIDKFTCDYLFLSSKKDYRELKEKISNLKVDNKIIITKDVISFDAKIYEVKVKEKKYFEEAVSAFEANFMSSIIKGYTLKSAFDSSFNIYNHVLECGTIPTEKL</sequence>
<dbReference type="Proteomes" id="UP000236434">
    <property type="component" value="Unassembled WGS sequence"/>
</dbReference>
<gene>
    <name evidence="1" type="ORF">X929_05255</name>
</gene>
<dbReference type="AlphaFoldDB" id="A0A2K1P1D4"/>
<comment type="caution">
    <text evidence="1">The sequence shown here is derived from an EMBL/GenBank/DDBJ whole genome shotgun (WGS) entry which is preliminary data.</text>
</comment>
<dbReference type="EMBL" id="AZRL01000012">
    <property type="protein sequence ID" value="PNR96586.1"/>
    <property type="molecule type" value="Genomic_DNA"/>
</dbReference>
<reference evidence="1 2" key="1">
    <citation type="submission" date="2013-12" db="EMBL/GenBank/DDBJ databases">
        <title>Comparative genomics of Petrotoga isolates.</title>
        <authorList>
            <person name="Nesbo C.L."/>
            <person name="Charchuk R."/>
            <person name="Chow K."/>
        </authorList>
    </citation>
    <scope>NUCLEOTIDE SEQUENCE [LARGE SCALE GENOMIC DNA]</scope>
    <source>
        <strain evidence="1 2">DSM 13574</strain>
    </source>
</reference>
<organism evidence="1 2">
    <name type="scientific">Petrotoga olearia DSM 13574</name>
    <dbReference type="NCBI Taxonomy" id="1122955"/>
    <lineage>
        <taxon>Bacteria</taxon>
        <taxon>Thermotogati</taxon>
        <taxon>Thermotogota</taxon>
        <taxon>Thermotogae</taxon>
        <taxon>Petrotogales</taxon>
        <taxon>Petrotogaceae</taxon>
        <taxon>Petrotoga</taxon>
    </lineage>
</organism>
<name>A0A2K1P1D4_9BACT</name>
<evidence type="ECO:0000313" key="2">
    <source>
        <dbReference type="Proteomes" id="UP000236434"/>
    </source>
</evidence>
<evidence type="ECO:0000313" key="1">
    <source>
        <dbReference type="EMBL" id="PNR96586.1"/>
    </source>
</evidence>
<accession>A0A2K1P1D4</accession>
<dbReference type="OrthoDB" id="42810at2"/>
<protein>
    <recommendedName>
        <fullName evidence="3">Carbohydrate kinase PfkB domain-containing protein</fullName>
    </recommendedName>
</protein>